<dbReference type="AlphaFoldDB" id="A0ABD5Y2F7"/>
<dbReference type="EMBL" id="JBHTAS010000001">
    <property type="protein sequence ID" value="MFC7141638.1"/>
    <property type="molecule type" value="Genomic_DNA"/>
</dbReference>
<organism evidence="1 2">
    <name type="scientific">Halosimplex aquaticum</name>
    <dbReference type="NCBI Taxonomy" id="3026162"/>
    <lineage>
        <taxon>Archaea</taxon>
        <taxon>Methanobacteriati</taxon>
        <taxon>Methanobacteriota</taxon>
        <taxon>Stenosarchaea group</taxon>
        <taxon>Halobacteria</taxon>
        <taxon>Halobacteriales</taxon>
        <taxon>Haloarculaceae</taxon>
        <taxon>Halosimplex</taxon>
    </lineage>
</organism>
<name>A0ABD5Y2F7_9EURY</name>
<evidence type="ECO:0000313" key="1">
    <source>
        <dbReference type="EMBL" id="MFC7141638.1"/>
    </source>
</evidence>
<dbReference type="SUPFAM" id="SSF53474">
    <property type="entry name" value="alpha/beta-Hydrolases"/>
    <property type="match status" value="1"/>
</dbReference>
<accession>A0ABD5Y2F7</accession>
<evidence type="ECO:0000313" key="2">
    <source>
        <dbReference type="Proteomes" id="UP001596432"/>
    </source>
</evidence>
<sequence>MGGTPPNPRTGRRRFVQATGAMLGIGSGLSRAVDATRTADVRIVEADPDAGFNYPYLLSVPSAGSIRPDASILVQPNDTPGGTTDEFEKHLEGARQTMRGFPRAIADELGVPALVPVFPRPDSDPVDWTHYTHQLDRDTLAIDGGPLERIDEQLLSMVDHAIDRIEAETGVSVREEIMLNGFSSSGHFADRFTVLHAERVLSVTAGGLNGMALLPLAEANGDALRYQVGIADVESLTGSPVDLSALSETNQFLYMGAEDTNDTLPHDDAWTSDALRETARQVYGDDMTTERFPFCQTAYERAGVAAQFRLYENLGHEYASEPEIIEFHRRSLAGEDVSVYGRDLEDGAAGEVDVGGVDVPEQLLETLSAVTVGVLGLFFVYCFRALSDE</sequence>
<dbReference type="GeneID" id="78821957"/>
<dbReference type="RefSeq" id="WP_274322718.1">
    <property type="nucleotide sequence ID" value="NZ_CP118158.1"/>
</dbReference>
<comment type="caution">
    <text evidence="1">The sequence shown here is derived from an EMBL/GenBank/DDBJ whole genome shotgun (WGS) entry which is preliminary data.</text>
</comment>
<proteinExistence type="predicted"/>
<dbReference type="Gene3D" id="3.40.50.1820">
    <property type="entry name" value="alpha/beta hydrolase"/>
    <property type="match status" value="1"/>
</dbReference>
<dbReference type="Proteomes" id="UP001596432">
    <property type="component" value="Unassembled WGS sequence"/>
</dbReference>
<protein>
    <submittedName>
        <fullName evidence="1">Uncharacterized protein</fullName>
    </submittedName>
</protein>
<keyword evidence="2" id="KW-1185">Reference proteome</keyword>
<reference evidence="1 2" key="1">
    <citation type="journal article" date="2019" name="Int. J. Syst. Evol. Microbiol.">
        <title>The Global Catalogue of Microorganisms (GCM) 10K type strain sequencing project: providing services to taxonomists for standard genome sequencing and annotation.</title>
        <authorList>
            <consortium name="The Broad Institute Genomics Platform"/>
            <consortium name="The Broad Institute Genome Sequencing Center for Infectious Disease"/>
            <person name="Wu L."/>
            <person name="Ma J."/>
        </authorList>
    </citation>
    <scope>NUCLEOTIDE SEQUENCE [LARGE SCALE GENOMIC DNA]</scope>
    <source>
        <strain evidence="1 2">XZYJT29</strain>
    </source>
</reference>
<gene>
    <name evidence="1" type="ORF">ACFQMA_17595</name>
</gene>
<dbReference type="InterPro" id="IPR029058">
    <property type="entry name" value="AB_hydrolase_fold"/>
</dbReference>